<dbReference type="EMBL" id="CH933808">
    <property type="protein sequence ID" value="KRG05127.1"/>
    <property type="molecule type" value="Genomic_DNA"/>
</dbReference>
<accession>A0A0Q9XLD6</accession>
<protein>
    <submittedName>
        <fullName evidence="2">Uncharacterized protein</fullName>
    </submittedName>
</protein>
<feature type="transmembrane region" description="Helical" evidence="1">
    <location>
        <begin position="47"/>
        <end position="70"/>
    </location>
</feature>
<name>A0A0Q9XLD6_DROMO</name>
<feature type="transmembrane region" description="Helical" evidence="1">
    <location>
        <begin position="82"/>
        <end position="104"/>
    </location>
</feature>
<dbReference type="AlphaFoldDB" id="A0A0Q9XLD6"/>
<keyword evidence="1" id="KW-0812">Transmembrane</keyword>
<dbReference type="InParanoid" id="A0A0Q9XLD6"/>
<keyword evidence="1" id="KW-1133">Transmembrane helix</keyword>
<keyword evidence="1" id="KW-0472">Membrane</keyword>
<keyword evidence="3" id="KW-1185">Reference proteome</keyword>
<evidence type="ECO:0000313" key="3">
    <source>
        <dbReference type="Proteomes" id="UP000009192"/>
    </source>
</evidence>
<feature type="transmembrane region" description="Helical" evidence="1">
    <location>
        <begin position="19"/>
        <end position="41"/>
    </location>
</feature>
<dbReference type="KEGG" id="dmo:Dmoj_GI26176"/>
<organism evidence="2 3">
    <name type="scientific">Drosophila mojavensis</name>
    <name type="common">Fruit fly</name>
    <dbReference type="NCBI Taxonomy" id="7230"/>
    <lineage>
        <taxon>Eukaryota</taxon>
        <taxon>Metazoa</taxon>
        <taxon>Ecdysozoa</taxon>
        <taxon>Arthropoda</taxon>
        <taxon>Hexapoda</taxon>
        <taxon>Insecta</taxon>
        <taxon>Pterygota</taxon>
        <taxon>Neoptera</taxon>
        <taxon>Endopterygota</taxon>
        <taxon>Diptera</taxon>
        <taxon>Brachycera</taxon>
        <taxon>Muscomorpha</taxon>
        <taxon>Ephydroidea</taxon>
        <taxon>Drosophilidae</taxon>
        <taxon>Drosophila</taxon>
    </lineage>
</organism>
<evidence type="ECO:0000256" key="1">
    <source>
        <dbReference type="SAM" id="Phobius"/>
    </source>
</evidence>
<feature type="transmembrane region" description="Helical" evidence="1">
    <location>
        <begin position="116"/>
        <end position="136"/>
    </location>
</feature>
<proteinExistence type="predicted"/>
<gene>
    <name evidence="2" type="primary">Dmoj\GI26176</name>
    <name evidence="2" type="ORF">Dmoj_GI26176</name>
</gene>
<dbReference type="OrthoDB" id="10580561at2759"/>
<reference evidence="2 3" key="1">
    <citation type="journal article" date="2007" name="Nature">
        <title>Evolution of genes and genomes on the Drosophila phylogeny.</title>
        <authorList>
            <consortium name="Drosophila 12 Genomes Consortium"/>
            <person name="Clark A.G."/>
            <person name="Eisen M.B."/>
            <person name="Smith D.R."/>
            <person name="Bergman C.M."/>
            <person name="Oliver B."/>
            <person name="Markow T.A."/>
            <person name="Kaufman T.C."/>
            <person name="Kellis M."/>
            <person name="Gelbart W."/>
            <person name="Iyer V.N."/>
            <person name="Pollard D.A."/>
            <person name="Sackton T.B."/>
            <person name="Larracuente A.M."/>
            <person name="Singh N.D."/>
            <person name="Abad J.P."/>
            <person name="Abt D.N."/>
            <person name="Adryan B."/>
            <person name="Aguade M."/>
            <person name="Akashi H."/>
            <person name="Anderson W.W."/>
            <person name="Aquadro C.F."/>
            <person name="Ardell D.H."/>
            <person name="Arguello R."/>
            <person name="Artieri C.G."/>
            <person name="Barbash D.A."/>
            <person name="Barker D."/>
            <person name="Barsanti P."/>
            <person name="Batterham P."/>
            <person name="Batzoglou S."/>
            <person name="Begun D."/>
            <person name="Bhutkar A."/>
            <person name="Blanco E."/>
            <person name="Bosak S.A."/>
            <person name="Bradley R.K."/>
            <person name="Brand A.D."/>
            <person name="Brent M.R."/>
            <person name="Brooks A.N."/>
            <person name="Brown R.H."/>
            <person name="Butlin R.K."/>
            <person name="Caggese C."/>
            <person name="Calvi B.R."/>
            <person name="Bernardo de Carvalho A."/>
            <person name="Caspi A."/>
            <person name="Castrezana S."/>
            <person name="Celniker S.E."/>
            <person name="Chang J.L."/>
            <person name="Chapple C."/>
            <person name="Chatterji S."/>
            <person name="Chinwalla A."/>
            <person name="Civetta A."/>
            <person name="Clifton S.W."/>
            <person name="Comeron J.M."/>
            <person name="Costello J.C."/>
            <person name="Coyne J.A."/>
            <person name="Daub J."/>
            <person name="David R.G."/>
            <person name="Delcher A.L."/>
            <person name="Delehaunty K."/>
            <person name="Do C.B."/>
            <person name="Ebling H."/>
            <person name="Edwards K."/>
            <person name="Eickbush T."/>
            <person name="Evans J.D."/>
            <person name="Filipski A."/>
            <person name="Findeiss S."/>
            <person name="Freyhult E."/>
            <person name="Fulton L."/>
            <person name="Fulton R."/>
            <person name="Garcia A.C."/>
            <person name="Gardiner A."/>
            <person name="Garfield D.A."/>
            <person name="Garvin B.E."/>
            <person name="Gibson G."/>
            <person name="Gilbert D."/>
            <person name="Gnerre S."/>
            <person name="Godfrey J."/>
            <person name="Good R."/>
            <person name="Gotea V."/>
            <person name="Gravely B."/>
            <person name="Greenberg A.J."/>
            <person name="Griffiths-Jones S."/>
            <person name="Gross S."/>
            <person name="Guigo R."/>
            <person name="Gustafson E.A."/>
            <person name="Haerty W."/>
            <person name="Hahn M.W."/>
            <person name="Halligan D.L."/>
            <person name="Halpern A.L."/>
            <person name="Halter G.M."/>
            <person name="Han M.V."/>
            <person name="Heger A."/>
            <person name="Hillier L."/>
            <person name="Hinrichs A.S."/>
            <person name="Holmes I."/>
            <person name="Hoskins R.A."/>
            <person name="Hubisz M.J."/>
            <person name="Hultmark D."/>
            <person name="Huntley M.A."/>
            <person name="Jaffe D.B."/>
            <person name="Jagadeeshan S."/>
            <person name="Jeck W.R."/>
            <person name="Johnson J."/>
            <person name="Jones C.D."/>
            <person name="Jordan W.C."/>
            <person name="Karpen G.H."/>
            <person name="Kataoka E."/>
            <person name="Keightley P.D."/>
            <person name="Kheradpour P."/>
            <person name="Kirkness E.F."/>
            <person name="Koerich L.B."/>
            <person name="Kristiansen K."/>
            <person name="Kudrna D."/>
            <person name="Kulathinal R.J."/>
            <person name="Kumar S."/>
            <person name="Kwok R."/>
            <person name="Lander E."/>
            <person name="Langley C.H."/>
            <person name="Lapoint R."/>
            <person name="Lazzaro B.P."/>
            <person name="Lee S.J."/>
            <person name="Levesque L."/>
            <person name="Li R."/>
            <person name="Lin C.F."/>
            <person name="Lin M.F."/>
            <person name="Lindblad-Toh K."/>
            <person name="Llopart A."/>
            <person name="Long M."/>
            <person name="Low L."/>
            <person name="Lozovsky E."/>
            <person name="Lu J."/>
            <person name="Luo M."/>
            <person name="Machado C.A."/>
            <person name="Makalowski W."/>
            <person name="Marzo M."/>
            <person name="Matsuda M."/>
            <person name="Matzkin L."/>
            <person name="McAllister B."/>
            <person name="McBride C.S."/>
            <person name="McKernan B."/>
            <person name="McKernan K."/>
            <person name="Mendez-Lago M."/>
            <person name="Minx P."/>
            <person name="Mollenhauer M.U."/>
            <person name="Montooth K."/>
            <person name="Mount S.M."/>
            <person name="Mu X."/>
            <person name="Myers E."/>
            <person name="Negre B."/>
            <person name="Newfeld S."/>
            <person name="Nielsen R."/>
            <person name="Noor M.A."/>
            <person name="O'Grady P."/>
            <person name="Pachter L."/>
            <person name="Papaceit M."/>
            <person name="Parisi M.J."/>
            <person name="Parisi M."/>
            <person name="Parts L."/>
            <person name="Pedersen J.S."/>
            <person name="Pesole G."/>
            <person name="Phillippy A.M."/>
            <person name="Ponting C.P."/>
            <person name="Pop M."/>
            <person name="Porcelli D."/>
            <person name="Powell J.R."/>
            <person name="Prohaska S."/>
            <person name="Pruitt K."/>
            <person name="Puig M."/>
            <person name="Quesneville H."/>
            <person name="Ram K.R."/>
            <person name="Rand D."/>
            <person name="Rasmussen M.D."/>
            <person name="Reed L.K."/>
            <person name="Reenan R."/>
            <person name="Reily A."/>
            <person name="Remington K.A."/>
            <person name="Rieger T.T."/>
            <person name="Ritchie M.G."/>
            <person name="Robin C."/>
            <person name="Rogers Y.H."/>
            <person name="Rohde C."/>
            <person name="Rozas J."/>
            <person name="Rubenfield M.J."/>
            <person name="Ruiz A."/>
            <person name="Russo S."/>
            <person name="Salzberg S.L."/>
            <person name="Sanchez-Gracia A."/>
            <person name="Saranga D.J."/>
            <person name="Sato H."/>
            <person name="Schaeffer S.W."/>
            <person name="Schatz M.C."/>
            <person name="Schlenke T."/>
            <person name="Schwartz R."/>
            <person name="Segarra C."/>
            <person name="Singh R.S."/>
            <person name="Sirot L."/>
            <person name="Sirota M."/>
            <person name="Sisneros N.B."/>
            <person name="Smith C.D."/>
            <person name="Smith T.F."/>
            <person name="Spieth J."/>
            <person name="Stage D.E."/>
            <person name="Stark A."/>
            <person name="Stephan W."/>
            <person name="Strausberg R.L."/>
            <person name="Strempel S."/>
            <person name="Sturgill D."/>
            <person name="Sutton G."/>
            <person name="Sutton G.G."/>
            <person name="Tao W."/>
            <person name="Teichmann S."/>
            <person name="Tobari Y.N."/>
            <person name="Tomimura Y."/>
            <person name="Tsolas J.M."/>
            <person name="Valente V.L."/>
            <person name="Venter E."/>
            <person name="Venter J.C."/>
            <person name="Vicario S."/>
            <person name="Vieira F.G."/>
            <person name="Vilella A.J."/>
            <person name="Villasante A."/>
            <person name="Walenz B."/>
            <person name="Wang J."/>
            <person name="Wasserman M."/>
            <person name="Watts T."/>
            <person name="Wilson D."/>
            <person name="Wilson R.K."/>
            <person name="Wing R.A."/>
            <person name="Wolfner M.F."/>
            <person name="Wong A."/>
            <person name="Wong G.K."/>
            <person name="Wu C.I."/>
            <person name="Wu G."/>
            <person name="Yamamoto D."/>
            <person name="Yang H.P."/>
            <person name="Yang S.P."/>
            <person name="Yorke J.A."/>
            <person name="Yoshida K."/>
            <person name="Zdobnov E."/>
            <person name="Zhang P."/>
            <person name="Zhang Y."/>
            <person name="Zimin A.V."/>
            <person name="Baldwin J."/>
            <person name="Abdouelleil A."/>
            <person name="Abdulkadir J."/>
            <person name="Abebe A."/>
            <person name="Abera B."/>
            <person name="Abreu J."/>
            <person name="Acer S.C."/>
            <person name="Aftuck L."/>
            <person name="Alexander A."/>
            <person name="An P."/>
            <person name="Anderson E."/>
            <person name="Anderson S."/>
            <person name="Arachi H."/>
            <person name="Azer M."/>
            <person name="Bachantsang P."/>
            <person name="Barry A."/>
            <person name="Bayul T."/>
            <person name="Berlin A."/>
            <person name="Bessette D."/>
            <person name="Bloom T."/>
            <person name="Blye J."/>
            <person name="Boguslavskiy L."/>
            <person name="Bonnet C."/>
            <person name="Boukhgalter B."/>
            <person name="Bourzgui I."/>
            <person name="Brown A."/>
            <person name="Cahill P."/>
            <person name="Channer S."/>
            <person name="Cheshatsang Y."/>
            <person name="Chuda L."/>
            <person name="Citroen M."/>
            <person name="Collymore A."/>
            <person name="Cooke P."/>
            <person name="Costello M."/>
            <person name="D'Aco K."/>
            <person name="Daza R."/>
            <person name="De Haan G."/>
            <person name="DeGray S."/>
            <person name="DeMaso C."/>
            <person name="Dhargay N."/>
            <person name="Dooley K."/>
            <person name="Dooley E."/>
            <person name="Doricent M."/>
            <person name="Dorje P."/>
            <person name="Dorjee K."/>
            <person name="Dupes A."/>
            <person name="Elong R."/>
            <person name="Falk J."/>
            <person name="Farina A."/>
            <person name="Faro S."/>
            <person name="Ferguson D."/>
            <person name="Fisher S."/>
            <person name="Foley C.D."/>
            <person name="Franke A."/>
            <person name="Friedrich D."/>
            <person name="Gadbois L."/>
            <person name="Gearin G."/>
            <person name="Gearin C.R."/>
            <person name="Giannoukos G."/>
            <person name="Goode T."/>
            <person name="Graham J."/>
            <person name="Grandbois E."/>
            <person name="Grewal S."/>
            <person name="Gyaltsen K."/>
            <person name="Hafez N."/>
            <person name="Hagos B."/>
            <person name="Hall J."/>
            <person name="Henson C."/>
            <person name="Hollinger A."/>
            <person name="Honan T."/>
            <person name="Huard M.D."/>
            <person name="Hughes L."/>
            <person name="Hurhula B."/>
            <person name="Husby M.E."/>
            <person name="Kamat A."/>
            <person name="Kanga B."/>
            <person name="Kashin S."/>
            <person name="Khazanovich D."/>
            <person name="Kisner P."/>
            <person name="Lance K."/>
            <person name="Lara M."/>
            <person name="Lee W."/>
            <person name="Lennon N."/>
            <person name="Letendre F."/>
            <person name="LeVine R."/>
            <person name="Lipovsky A."/>
            <person name="Liu X."/>
            <person name="Liu J."/>
            <person name="Liu S."/>
            <person name="Lokyitsang T."/>
            <person name="Lokyitsang Y."/>
            <person name="Lubonja R."/>
            <person name="Lui A."/>
            <person name="MacDonald P."/>
            <person name="Magnisalis V."/>
            <person name="Maru K."/>
            <person name="Matthews C."/>
            <person name="McCusker W."/>
            <person name="McDonough S."/>
            <person name="Mehta T."/>
            <person name="Meldrim J."/>
            <person name="Meneus L."/>
            <person name="Mihai O."/>
            <person name="Mihalev A."/>
            <person name="Mihova T."/>
            <person name="Mittelman R."/>
            <person name="Mlenga V."/>
            <person name="Montmayeur A."/>
            <person name="Mulrain L."/>
            <person name="Navidi A."/>
            <person name="Naylor J."/>
            <person name="Negash T."/>
            <person name="Nguyen T."/>
            <person name="Nguyen N."/>
            <person name="Nicol R."/>
            <person name="Norbu C."/>
            <person name="Norbu N."/>
            <person name="Novod N."/>
            <person name="O'Neill B."/>
            <person name="Osman S."/>
            <person name="Markiewicz E."/>
            <person name="Oyono O.L."/>
            <person name="Patti C."/>
            <person name="Phunkhang P."/>
            <person name="Pierre F."/>
            <person name="Priest M."/>
            <person name="Raghuraman S."/>
            <person name="Rege F."/>
            <person name="Reyes R."/>
            <person name="Rise C."/>
            <person name="Rogov P."/>
            <person name="Ross K."/>
            <person name="Ryan E."/>
            <person name="Settipalli S."/>
            <person name="Shea T."/>
            <person name="Sherpa N."/>
            <person name="Shi L."/>
            <person name="Shih D."/>
            <person name="Sparrow T."/>
            <person name="Spaulding J."/>
            <person name="Stalker J."/>
            <person name="Stange-Thomann N."/>
            <person name="Stavropoulos S."/>
            <person name="Stone C."/>
            <person name="Strader C."/>
            <person name="Tesfaye S."/>
            <person name="Thomson T."/>
            <person name="Thoulutsang Y."/>
            <person name="Thoulutsang D."/>
            <person name="Topham K."/>
            <person name="Topping I."/>
            <person name="Tsamla T."/>
            <person name="Vassiliev H."/>
            <person name="Vo A."/>
            <person name="Wangchuk T."/>
            <person name="Wangdi T."/>
            <person name="Weiand M."/>
            <person name="Wilkinson J."/>
            <person name="Wilson A."/>
            <person name="Yadav S."/>
            <person name="Young G."/>
            <person name="Yu Q."/>
            <person name="Zembek L."/>
            <person name="Zhong D."/>
            <person name="Zimmer A."/>
            <person name="Zwirko Z."/>
            <person name="Jaffe D.B."/>
            <person name="Alvarez P."/>
            <person name="Brockman W."/>
            <person name="Butler J."/>
            <person name="Chin C."/>
            <person name="Gnerre S."/>
            <person name="Grabherr M."/>
            <person name="Kleber M."/>
            <person name="Mauceli E."/>
            <person name="MacCallum I."/>
        </authorList>
    </citation>
    <scope>NUCLEOTIDE SEQUENCE [LARGE SCALE GENOMIC DNA]</scope>
    <source>
        <strain evidence="3">Tucson 15081-1352.22</strain>
    </source>
</reference>
<dbReference type="Proteomes" id="UP000009192">
    <property type="component" value="Unassembled WGS sequence"/>
</dbReference>
<sequence>MCGCVWVDWVKPGRAVYRILCFISIVLQVVVASLLLYILIAKDNDEVTITLSIILFIILISLSLALSLILWKENLFSLKVYIVCYIFVSLTITIYLLLFIIHLIGYTYSKSWQLHMLFAVFTAKCIYKMTVLILYADALQKQI</sequence>
<evidence type="ECO:0000313" key="2">
    <source>
        <dbReference type="EMBL" id="KRG05127.1"/>
    </source>
</evidence>